<dbReference type="Proteomes" id="UP000747110">
    <property type="component" value="Unassembled WGS sequence"/>
</dbReference>
<protein>
    <recommendedName>
        <fullName evidence="8">7,8-dihydroneopterin aldolase</fullName>
        <ecNumber evidence="8">4.1.2.25</ecNumber>
    </recommendedName>
</protein>
<dbReference type="Pfam" id="PF02152">
    <property type="entry name" value="FolB"/>
    <property type="match status" value="1"/>
</dbReference>
<evidence type="ECO:0000256" key="7">
    <source>
        <dbReference type="ARBA" id="ARBA00063311"/>
    </source>
</evidence>
<keyword evidence="12" id="KW-1185">Reference proteome</keyword>
<evidence type="ECO:0000256" key="1">
    <source>
        <dbReference type="ARBA" id="ARBA00001353"/>
    </source>
</evidence>
<comment type="function">
    <text evidence="8">Catalyzes the conversion of 7,8-dihydroneopterin to 6-hydroxymethyl-7,8-dihydropterin.</text>
</comment>
<dbReference type="InterPro" id="IPR006156">
    <property type="entry name" value="Dihydroneopterin_aldolase"/>
</dbReference>
<keyword evidence="4 8" id="KW-0289">Folate biosynthesis</keyword>
<evidence type="ECO:0000256" key="4">
    <source>
        <dbReference type="ARBA" id="ARBA00022909"/>
    </source>
</evidence>
<dbReference type="UniPathway" id="UPA00077">
    <property type="reaction ID" value="UER00154"/>
</dbReference>
<evidence type="ECO:0000256" key="8">
    <source>
        <dbReference type="RuleBase" id="RU362079"/>
    </source>
</evidence>
<dbReference type="EC" id="4.1.2.25" evidence="8"/>
<dbReference type="EMBL" id="BNCP01000035">
    <property type="protein sequence ID" value="GIL86317.1"/>
    <property type="molecule type" value="Genomic_DNA"/>
</dbReference>
<organism evidence="10 12">
    <name type="scientific">Volvox reticuliferus</name>
    <dbReference type="NCBI Taxonomy" id="1737510"/>
    <lineage>
        <taxon>Eukaryota</taxon>
        <taxon>Viridiplantae</taxon>
        <taxon>Chlorophyta</taxon>
        <taxon>core chlorophytes</taxon>
        <taxon>Chlorophyceae</taxon>
        <taxon>CS clade</taxon>
        <taxon>Chlamydomonadales</taxon>
        <taxon>Volvocaceae</taxon>
        <taxon>Volvox</taxon>
    </lineage>
</organism>
<dbReference type="GO" id="GO:0005737">
    <property type="term" value="C:cytoplasm"/>
    <property type="evidence" value="ECO:0007669"/>
    <property type="project" value="TreeGrafter"/>
</dbReference>
<dbReference type="InterPro" id="IPR006157">
    <property type="entry name" value="FolB_dom"/>
</dbReference>
<comment type="subunit">
    <text evidence="7">Homooctamer. Forms a hollow cylinder assembled from two ring-shaped tetramers.</text>
</comment>
<dbReference type="Gene3D" id="3.30.1130.10">
    <property type="match status" value="1"/>
</dbReference>
<dbReference type="SUPFAM" id="SSF55620">
    <property type="entry name" value="Tetrahydrobiopterin biosynthesis enzymes-like"/>
    <property type="match status" value="1"/>
</dbReference>
<comment type="caution">
    <text evidence="10">The sequence shown here is derived from an EMBL/GenBank/DDBJ whole genome shotgun (WGS) entry which is preliminary data.</text>
</comment>
<dbReference type="OrthoDB" id="1863886at2759"/>
<dbReference type="EMBL" id="BNCQ01000033">
    <property type="protein sequence ID" value="GIM09906.1"/>
    <property type="molecule type" value="Genomic_DNA"/>
</dbReference>
<dbReference type="Proteomes" id="UP000722791">
    <property type="component" value="Unassembled WGS sequence"/>
</dbReference>
<dbReference type="PANTHER" id="PTHR42844">
    <property type="entry name" value="DIHYDRONEOPTERIN ALDOLASE 1-RELATED"/>
    <property type="match status" value="1"/>
</dbReference>
<comment type="function">
    <text evidence="6">Catalyzes the conversion of 7,8-dihydroneopterin into 6-hydroxymethyl-7,8-dihydropterin, a biosynthetic precursor of the vitamin tetrahydrofolate. Can use L-threo-dihydroneopterin and D-erythro-dihydroneopterin as substrates for the formation of 6-hydroxymethyldihydropterin, but it can also catalyze the epimerization of carbon 2' of dihydroneopterin and dihydromonapterin.</text>
</comment>
<evidence type="ECO:0000313" key="10">
    <source>
        <dbReference type="EMBL" id="GIL86317.1"/>
    </source>
</evidence>
<dbReference type="CDD" id="cd00534">
    <property type="entry name" value="DHNA_DHNTPE"/>
    <property type="match status" value="1"/>
</dbReference>
<dbReference type="AlphaFoldDB" id="A0A8J4CPC2"/>
<evidence type="ECO:0000256" key="5">
    <source>
        <dbReference type="ARBA" id="ARBA00023239"/>
    </source>
</evidence>
<dbReference type="GO" id="GO:0004150">
    <property type="term" value="F:dihydroneopterin aldolase activity"/>
    <property type="evidence" value="ECO:0007669"/>
    <property type="project" value="UniProtKB-UniRule"/>
</dbReference>
<dbReference type="NCBIfam" id="TIGR00526">
    <property type="entry name" value="folB_dom"/>
    <property type="match status" value="1"/>
</dbReference>
<evidence type="ECO:0000313" key="12">
    <source>
        <dbReference type="Proteomes" id="UP000747110"/>
    </source>
</evidence>
<evidence type="ECO:0000256" key="3">
    <source>
        <dbReference type="ARBA" id="ARBA00005708"/>
    </source>
</evidence>
<dbReference type="SMART" id="SM00905">
    <property type="entry name" value="FolB"/>
    <property type="match status" value="1"/>
</dbReference>
<dbReference type="FunFam" id="3.30.1130.10:FF:000003">
    <property type="entry name" value="7,8-dihydroneopterin aldolase"/>
    <property type="match status" value="1"/>
</dbReference>
<evidence type="ECO:0000259" key="9">
    <source>
        <dbReference type="SMART" id="SM00905"/>
    </source>
</evidence>
<comment type="pathway">
    <text evidence="2 8">Cofactor biosynthesis; tetrahydrofolate biosynthesis; 2-amino-4-hydroxy-6-hydroxymethyl-7,8-dihydropteridine diphosphate from 7,8-dihydroneopterin triphosphate: step 3/4.</text>
</comment>
<gene>
    <name evidence="10" type="ORF">Vretifemale_14708</name>
    <name evidence="11" type="ORF">Vretimale_13707</name>
</gene>
<comment type="similarity">
    <text evidence="3 8">Belongs to the DHNA family.</text>
</comment>
<comment type="catalytic activity">
    <reaction evidence="1 8">
        <text>7,8-dihydroneopterin = 6-hydroxymethyl-7,8-dihydropterin + glycolaldehyde</text>
        <dbReference type="Rhea" id="RHEA:10540"/>
        <dbReference type="ChEBI" id="CHEBI:17001"/>
        <dbReference type="ChEBI" id="CHEBI:17071"/>
        <dbReference type="ChEBI" id="CHEBI:44841"/>
        <dbReference type="EC" id="4.1.2.25"/>
    </reaction>
</comment>
<dbReference type="InterPro" id="IPR043133">
    <property type="entry name" value="GTP-CH-I_C/QueF"/>
</dbReference>
<dbReference type="NCBIfam" id="TIGR00525">
    <property type="entry name" value="folB"/>
    <property type="match status" value="1"/>
</dbReference>
<keyword evidence="5 8" id="KW-0456">Lyase</keyword>
<evidence type="ECO:0000256" key="2">
    <source>
        <dbReference type="ARBA" id="ARBA00005013"/>
    </source>
</evidence>
<proteinExistence type="inferred from homology"/>
<evidence type="ECO:0000256" key="6">
    <source>
        <dbReference type="ARBA" id="ARBA00055579"/>
    </source>
</evidence>
<reference evidence="10" key="1">
    <citation type="journal article" date="2021" name="Proc. Natl. Acad. Sci. U.S.A.">
        <title>Three genomes in the algal genus Volvox reveal the fate of a haploid sex-determining region after a transition to homothallism.</title>
        <authorList>
            <person name="Yamamoto K."/>
            <person name="Hamaji T."/>
            <person name="Kawai-Toyooka H."/>
            <person name="Matsuzaki R."/>
            <person name="Takahashi F."/>
            <person name="Nishimura Y."/>
            <person name="Kawachi M."/>
            <person name="Noguchi H."/>
            <person name="Minakuchi Y."/>
            <person name="Umen J.G."/>
            <person name="Toyoda A."/>
            <person name="Nozaki H."/>
        </authorList>
    </citation>
    <scope>NUCLEOTIDE SEQUENCE</scope>
    <source>
        <strain evidence="11">NIES-3785</strain>
        <strain evidence="10">NIES-3786</strain>
    </source>
</reference>
<dbReference type="GO" id="GO:0046656">
    <property type="term" value="P:folic acid biosynthetic process"/>
    <property type="evidence" value="ECO:0007669"/>
    <property type="project" value="UniProtKB-UniRule"/>
</dbReference>
<dbReference type="PANTHER" id="PTHR42844:SF1">
    <property type="entry name" value="DIHYDRONEOPTERIN ALDOLASE 1-RELATED"/>
    <property type="match status" value="1"/>
</dbReference>
<dbReference type="GO" id="GO:0046654">
    <property type="term" value="P:tetrahydrofolate biosynthetic process"/>
    <property type="evidence" value="ECO:0007669"/>
    <property type="project" value="UniProtKB-UniRule"/>
</dbReference>
<name>A0A8J4CPC2_9CHLO</name>
<sequence>MIMSNGFTVARCALRRALSGAALACAQTTTFVDNALLWTQVIGSSLISFPGYSTAPPTGDSDWIHISGMRFHGWHGVLTEETRLGQSFLVDVKLQVDATRAGDSDALEDTVNYAAVYGDVKEIVEGPPCKLLEAVAHRAVNTVLQRHPGVQQVDFTIRKLAIPGVPSVVESVGVQIRRQRQRSCSAPQLEPSAGGNAHDC</sequence>
<evidence type="ECO:0000313" key="11">
    <source>
        <dbReference type="EMBL" id="GIM09906.1"/>
    </source>
</evidence>
<accession>A0A8J4CPC2</accession>
<feature type="domain" description="Dihydroneopterin aldolase/epimerase" evidence="9">
    <location>
        <begin position="64"/>
        <end position="178"/>
    </location>
</feature>